<dbReference type="PANTHER" id="PTHR31391">
    <property type="entry name" value="B3 DOMAIN-CONTAINING PROTEIN OS11G0197600-RELATED"/>
    <property type="match status" value="1"/>
</dbReference>
<dbReference type="Proteomes" id="UP001058974">
    <property type="component" value="Chromosome 2"/>
</dbReference>
<organism evidence="7 8">
    <name type="scientific">Pisum sativum</name>
    <name type="common">Garden pea</name>
    <name type="synonym">Lathyrus oleraceus</name>
    <dbReference type="NCBI Taxonomy" id="3888"/>
    <lineage>
        <taxon>Eukaryota</taxon>
        <taxon>Viridiplantae</taxon>
        <taxon>Streptophyta</taxon>
        <taxon>Embryophyta</taxon>
        <taxon>Tracheophyta</taxon>
        <taxon>Spermatophyta</taxon>
        <taxon>Magnoliopsida</taxon>
        <taxon>eudicotyledons</taxon>
        <taxon>Gunneridae</taxon>
        <taxon>Pentapetalae</taxon>
        <taxon>rosids</taxon>
        <taxon>fabids</taxon>
        <taxon>Fabales</taxon>
        <taxon>Fabaceae</taxon>
        <taxon>Papilionoideae</taxon>
        <taxon>50 kb inversion clade</taxon>
        <taxon>NPAAA clade</taxon>
        <taxon>Hologalegina</taxon>
        <taxon>IRL clade</taxon>
        <taxon>Fabeae</taxon>
        <taxon>Lathyrus</taxon>
    </lineage>
</organism>
<dbReference type="GO" id="GO:0005634">
    <property type="term" value="C:nucleus"/>
    <property type="evidence" value="ECO:0007669"/>
    <property type="project" value="UniProtKB-SubCell"/>
</dbReference>
<dbReference type="AlphaFoldDB" id="A0A9D4YCE7"/>
<evidence type="ECO:0000313" key="8">
    <source>
        <dbReference type="Proteomes" id="UP001058974"/>
    </source>
</evidence>
<sequence>MGDSQLLVFQYQENSLFNVIVFGKNGLEIKYDLPEINEESIEIEETENSLQIIGRPKSSKVFKRKINPKESKHEKRKVQKNGRSHNLIDVDNDRKERSRVLYDKVKNTFHSNKDFFICMIQKTSIERDLLGIPSEFGKKFLHGMQGRNVTLFINPKKTWIVNLKFTSDHRYTLNGGWSKFRTHNNLKFGDICVLMLNKTKGKISFKVTIFSLENDI</sequence>
<dbReference type="EMBL" id="JAMSHJ010000002">
    <property type="protein sequence ID" value="KAI5435949.1"/>
    <property type="molecule type" value="Genomic_DNA"/>
</dbReference>
<dbReference type="SMART" id="SM01019">
    <property type="entry name" value="B3"/>
    <property type="match status" value="1"/>
</dbReference>
<evidence type="ECO:0000256" key="4">
    <source>
        <dbReference type="ARBA" id="ARBA00023163"/>
    </source>
</evidence>
<name>A0A9D4YCE7_PEA</name>
<keyword evidence="4" id="KW-0804">Transcription</keyword>
<dbReference type="PANTHER" id="PTHR31391:SF4">
    <property type="entry name" value="B3 DOMAIN-CONTAINING PROTEIN OS03G0184500"/>
    <property type="match status" value="1"/>
</dbReference>
<evidence type="ECO:0000256" key="5">
    <source>
        <dbReference type="ARBA" id="ARBA00023242"/>
    </source>
</evidence>
<dbReference type="Pfam" id="PF02362">
    <property type="entry name" value="B3"/>
    <property type="match status" value="1"/>
</dbReference>
<dbReference type="GO" id="GO:0003677">
    <property type="term" value="F:DNA binding"/>
    <property type="evidence" value="ECO:0007669"/>
    <property type="project" value="UniProtKB-KW"/>
</dbReference>
<accession>A0A9D4YCE7</accession>
<gene>
    <name evidence="7" type="ORF">KIW84_022393</name>
</gene>
<protein>
    <recommendedName>
        <fullName evidence="6">TF-B3 domain-containing protein</fullName>
    </recommendedName>
</protein>
<feature type="domain" description="TF-B3" evidence="6">
    <location>
        <begin position="115"/>
        <end position="213"/>
    </location>
</feature>
<dbReference type="InterPro" id="IPR044837">
    <property type="entry name" value="REM16-like"/>
</dbReference>
<evidence type="ECO:0000259" key="6">
    <source>
        <dbReference type="PROSITE" id="PS50863"/>
    </source>
</evidence>
<proteinExistence type="predicted"/>
<keyword evidence="8" id="KW-1185">Reference proteome</keyword>
<evidence type="ECO:0000256" key="3">
    <source>
        <dbReference type="ARBA" id="ARBA00023125"/>
    </source>
</evidence>
<keyword evidence="3" id="KW-0238">DNA-binding</keyword>
<reference evidence="7 8" key="1">
    <citation type="journal article" date="2022" name="Nat. Genet.">
        <title>Improved pea reference genome and pan-genome highlight genomic features and evolutionary characteristics.</title>
        <authorList>
            <person name="Yang T."/>
            <person name="Liu R."/>
            <person name="Luo Y."/>
            <person name="Hu S."/>
            <person name="Wang D."/>
            <person name="Wang C."/>
            <person name="Pandey M.K."/>
            <person name="Ge S."/>
            <person name="Xu Q."/>
            <person name="Li N."/>
            <person name="Li G."/>
            <person name="Huang Y."/>
            <person name="Saxena R.K."/>
            <person name="Ji Y."/>
            <person name="Li M."/>
            <person name="Yan X."/>
            <person name="He Y."/>
            <person name="Liu Y."/>
            <person name="Wang X."/>
            <person name="Xiang C."/>
            <person name="Varshney R.K."/>
            <person name="Ding H."/>
            <person name="Gao S."/>
            <person name="Zong X."/>
        </authorList>
    </citation>
    <scope>NUCLEOTIDE SEQUENCE [LARGE SCALE GENOMIC DNA]</scope>
    <source>
        <strain evidence="7 8">cv. Zhongwan 6</strain>
    </source>
</reference>
<dbReference type="Gramene" id="Psat02G0239300-T1">
    <property type="protein sequence ID" value="KAI5435949.1"/>
    <property type="gene ID" value="KIW84_022393"/>
</dbReference>
<dbReference type="SUPFAM" id="SSF101936">
    <property type="entry name" value="DNA-binding pseudobarrel domain"/>
    <property type="match status" value="1"/>
</dbReference>
<dbReference type="CDD" id="cd10017">
    <property type="entry name" value="B3_DNA"/>
    <property type="match status" value="1"/>
</dbReference>
<dbReference type="InterPro" id="IPR003340">
    <property type="entry name" value="B3_DNA-bd"/>
</dbReference>
<dbReference type="InterPro" id="IPR015300">
    <property type="entry name" value="DNA-bd_pseudobarrel_sf"/>
</dbReference>
<evidence type="ECO:0000256" key="1">
    <source>
        <dbReference type="ARBA" id="ARBA00004123"/>
    </source>
</evidence>
<evidence type="ECO:0000313" key="7">
    <source>
        <dbReference type="EMBL" id="KAI5435949.1"/>
    </source>
</evidence>
<comment type="caution">
    <text evidence="7">The sequence shown here is derived from an EMBL/GenBank/DDBJ whole genome shotgun (WGS) entry which is preliminary data.</text>
</comment>
<keyword evidence="2" id="KW-0805">Transcription regulation</keyword>
<dbReference type="Gene3D" id="2.40.330.10">
    <property type="entry name" value="DNA-binding pseudobarrel domain"/>
    <property type="match status" value="1"/>
</dbReference>
<keyword evidence="5" id="KW-0539">Nucleus</keyword>
<comment type="subcellular location">
    <subcellularLocation>
        <location evidence="1">Nucleus</location>
    </subcellularLocation>
</comment>
<evidence type="ECO:0000256" key="2">
    <source>
        <dbReference type="ARBA" id="ARBA00023015"/>
    </source>
</evidence>
<dbReference type="PROSITE" id="PS50863">
    <property type="entry name" value="B3"/>
    <property type="match status" value="1"/>
</dbReference>